<feature type="transmembrane region" description="Helical" evidence="1">
    <location>
        <begin position="68"/>
        <end position="87"/>
    </location>
</feature>
<keyword evidence="1" id="KW-0472">Membrane</keyword>
<name>A4TUF5_9PROT</name>
<protein>
    <submittedName>
        <fullName evidence="2">Membrane protein</fullName>
    </submittedName>
</protein>
<dbReference type="RefSeq" id="WP_024078640.1">
    <property type="nucleotide sequence ID" value="NZ_CP027527.1"/>
</dbReference>
<proteinExistence type="predicted"/>
<dbReference type="AlphaFoldDB" id="A4TUF5"/>
<feature type="transmembrane region" description="Helical" evidence="1">
    <location>
        <begin position="43"/>
        <end position="61"/>
    </location>
</feature>
<evidence type="ECO:0000313" key="2">
    <source>
        <dbReference type="EMBL" id="CAM74262.1"/>
    </source>
</evidence>
<gene>
    <name evidence="2" type="ORF">MGR_0222</name>
</gene>
<dbReference type="InterPro" id="IPR008407">
    <property type="entry name" value="Brnchd-chn_aa_trnsp_AzlD"/>
</dbReference>
<evidence type="ECO:0000256" key="1">
    <source>
        <dbReference type="SAM" id="Phobius"/>
    </source>
</evidence>
<keyword evidence="1" id="KW-0812">Transmembrane</keyword>
<dbReference type="EMBL" id="CU459003">
    <property type="protein sequence ID" value="CAM74262.1"/>
    <property type="molecule type" value="Genomic_DNA"/>
</dbReference>
<organism evidence="2">
    <name type="scientific">Magnetospirillum gryphiswaldense</name>
    <dbReference type="NCBI Taxonomy" id="55518"/>
    <lineage>
        <taxon>Bacteria</taxon>
        <taxon>Pseudomonadati</taxon>
        <taxon>Pseudomonadota</taxon>
        <taxon>Alphaproteobacteria</taxon>
        <taxon>Rhodospirillales</taxon>
        <taxon>Rhodospirillaceae</taxon>
        <taxon>Magnetospirillum</taxon>
    </lineage>
</organism>
<reference evidence="2" key="1">
    <citation type="journal article" date="2007" name="J. Bacteriol.">
        <title>Comparative genome analysis of four magnetotactic bacteria reveals a complex set of group-specific genes implicated in magnetosome biomineralization and function.</title>
        <authorList>
            <person name="Richter M."/>
            <person name="Kube M."/>
            <person name="Bazylinski D.A."/>
            <person name="Lombardot T."/>
            <person name="Gloeckner F.O."/>
            <person name="Reinhardt R."/>
            <person name="Schueler D."/>
        </authorList>
    </citation>
    <scope>NUCLEOTIDE SEQUENCE</scope>
    <source>
        <strain evidence="2">MSR-1</strain>
    </source>
</reference>
<dbReference type="Pfam" id="PF05437">
    <property type="entry name" value="AzlD"/>
    <property type="match status" value="1"/>
</dbReference>
<keyword evidence="1" id="KW-1133">Transmembrane helix</keyword>
<sequence length="113" mass="11988">MNATTLAWVTLAGGMATFAIRLLPMLVSDRLQDRPLPSRLRRFLQALGPTAIAAMLALSVMELLPTDHLLTTLPPVVAGLAAVWLIHWWSGNAAWATLVGTLAYGLAAALAGM</sequence>
<feature type="transmembrane region" description="Helical" evidence="1">
    <location>
        <begin position="93"/>
        <end position="112"/>
    </location>
</feature>
<accession>A4TUF5</accession>